<dbReference type="AlphaFoldDB" id="A0A4R5A8X5"/>
<dbReference type="OrthoDB" id="9780991at2"/>
<gene>
    <name evidence="2" type="ORF">E1262_18440</name>
</gene>
<proteinExistence type="predicted"/>
<organism evidence="2 3">
    <name type="scientific">Jiangella aurantiaca</name>
    <dbReference type="NCBI Taxonomy" id="2530373"/>
    <lineage>
        <taxon>Bacteria</taxon>
        <taxon>Bacillati</taxon>
        <taxon>Actinomycetota</taxon>
        <taxon>Actinomycetes</taxon>
        <taxon>Jiangellales</taxon>
        <taxon>Jiangellaceae</taxon>
        <taxon>Jiangella</taxon>
    </lineage>
</organism>
<keyword evidence="3" id="KW-1185">Reference proteome</keyword>
<keyword evidence="1" id="KW-0732">Signal</keyword>
<dbReference type="EMBL" id="SMLB01000027">
    <property type="protein sequence ID" value="TDD67630.1"/>
    <property type="molecule type" value="Genomic_DNA"/>
</dbReference>
<name>A0A4R5A8X5_9ACTN</name>
<dbReference type="InterPro" id="IPR006059">
    <property type="entry name" value="SBP"/>
</dbReference>
<dbReference type="InterPro" id="IPR050490">
    <property type="entry name" value="Bact_solute-bd_prot1"/>
</dbReference>
<comment type="caution">
    <text evidence="2">The sequence shown here is derived from an EMBL/GenBank/DDBJ whole genome shotgun (WGS) entry which is preliminary data.</text>
</comment>
<evidence type="ECO:0000313" key="2">
    <source>
        <dbReference type="EMBL" id="TDD67630.1"/>
    </source>
</evidence>
<dbReference type="RefSeq" id="WP_132104602.1">
    <property type="nucleotide sequence ID" value="NZ_SMLB01000027.1"/>
</dbReference>
<evidence type="ECO:0000313" key="3">
    <source>
        <dbReference type="Proteomes" id="UP000295217"/>
    </source>
</evidence>
<feature type="signal peptide" evidence="1">
    <location>
        <begin position="1"/>
        <end position="26"/>
    </location>
</feature>
<dbReference type="PANTHER" id="PTHR43649">
    <property type="entry name" value="ARABINOSE-BINDING PROTEIN-RELATED"/>
    <property type="match status" value="1"/>
</dbReference>
<dbReference type="PROSITE" id="PS51257">
    <property type="entry name" value="PROKAR_LIPOPROTEIN"/>
    <property type="match status" value="1"/>
</dbReference>
<feature type="chain" id="PRO_5020499606" evidence="1">
    <location>
        <begin position="27"/>
        <end position="443"/>
    </location>
</feature>
<dbReference type="SUPFAM" id="SSF53850">
    <property type="entry name" value="Periplasmic binding protein-like II"/>
    <property type="match status" value="1"/>
</dbReference>
<evidence type="ECO:0000256" key="1">
    <source>
        <dbReference type="SAM" id="SignalP"/>
    </source>
</evidence>
<dbReference type="Gene3D" id="3.40.190.10">
    <property type="entry name" value="Periplasmic binding protein-like II"/>
    <property type="match status" value="1"/>
</dbReference>
<sequence length="443" mass="47167">MHDRGSSVLAGFAAALVILAGCGAGAESSSSDSGEVVITCATCQQSPTDPFLQYNYEAAQRFNERYAGTYRVETLENPNAGSSDDRLQYYQRLAMADDLPDLFQLNSGEIRALQETGRLHDFAPDLAADEEWAGTFHDHVFDALRGPDGQIWAIPQQRDAIGIFYNAELLERAGYDAFPPTWDEFEQLAARLRADGVTALALDGDWATMLMWVHLIGTGGGEDFLIDGITSADGWADDPAVVAATERLRSWHVDGYVNADAFSGEFQNAAAAYLSEQAATIANGPWFVKTNLTGDAASPGLYEKTGFAPAPGWSAGERGVIVVSGAGWVSGATDERALTAVREFVRFVSSQDEVLAQAAATGASPPVAVDPDAMAAAELEPLATGLAEEAAEVTHRYPHVRVHGPAGFGVAWRNLWPAYVDGSMPAAEFLDRLAADARAQAGG</sequence>
<accession>A0A4R5A8X5</accession>
<protein>
    <submittedName>
        <fullName evidence="2">Carbohydrate ABC transporter substrate-binding protein</fullName>
    </submittedName>
</protein>
<dbReference type="Pfam" id="PF13416">
    <property type="entry name" value="SBP_bac_8"/>
    <property type="match status" value="1"/>
</dbReference>
<dbReference type="Proteomes" id="UP000295217">
    <property type="component" value="Unassembled WGS sequence"/>
</dbReference>
<dbReference type="PANTHER" id="PTHR43649:SF12">
    <property type="entry name" value="DIACETYLCHITOBIOSE BINDING PROTEIN DASA"/>
    <property type="match status" value="1"/>
</dbReference>
<reference evidence="2 3" key="1">
    <citation type="submission" date="2019-02" db="EMBL/GenBank/DDBJ databases">
        <title>Draft genome sequences of novel Actinobacteria.</title>
        <authorList>
            <person name="Sahin N."/>
            <person name="Ay H."/>
            <person name="Saygin H."/>
        </authorList>
    </citation>
    <scope>NUCLEOTIDE SEQUENCE [LARGE SCALE GENOMIC DNA]</scope>
    <source>
        <strain evidence="2 3">8K307</strain>
    </source>
</reference>